<reference evidence="4" key="1">
    <citation type="journal article" date="2012" name="J. Bacteriol.">
        <title>Genome sequence of the haloalkaliphilic methanotrophic bacterium Methylomicrobium alcaliphilum 20Z.</title>
        <authorList>
            <person name="Vuilleumier S."/>
            <person name="Khmelenina V.N."/>
            <person name="Bringel F."/>
            <person name="Reshetnikov A.S."/>
            <person name="Lajus A."/>
            <person name="Mangenot S."/>
            <person name="Rouy Z."/>
            <person name="Op den Camp H.J."/>
            <person name="Jetten M.S."/>
            <person name="Dispirito A.A."/>
            <person name="Dunfield P."/>
            <person name="Klotz M.G."/>
            <person name="Semrau J.D."/>
            <person name="Stein L.Y."/>
            <person name="Barbe V."/>
            <person name="Medigue C."/>
            <person name="Trotsenko Y.A."/>
            <person name="Kalyuzhnaya M.G."/>
        </authorList>
    </citation>
    <scope>NUCLEOTIDE SEQUENCE [LARGE SCALE GENOMIC DNA]</scope>
    <source>
        <strain evidence="4">DSM 19304 / NCIMB 14124 / VKM B-2133 / 20Z</strain>
    </source>
</reference>
<sequence length="278" mass="29913">MKKTAYKGISASLLAASLIFPQIETAEAAAIRNADLFTTELARNDDDSAGPVAIGFDINFFGQNFSSLFVNNNGNVTFDSALSVYTPFSLLSTSTPMLAPFFADVDTRNLASDVVRYGQATIDGRSVFGVNWIDVGFYNEQADPLNSFQLIMTDRSDIAAGDFDFEFNYDQILWETGEFSGGNSSGLGGNSARAGYSNGVDVAYEIAGSAINGALLDGNQETGLINNRLNSDIDGRYVFQVRNGQVVDPTQVPEPETLALVALGLFGFVVAKRRKILN</sequence>
<dbReference type="Pfam" id="PF07589">
    <property type="entry name" value="PEP-CTERM"/>
    <property type="match status" value="1"/>
</dbReference>
<dbReference type="STRING" id="1091494.MEALZ_0883"/>
<dbReference type="EMBL" id="FO082060">
    <property type="protein sequence ID" value="CCE22577.1"/>
    <property type="molecule type" value="Genomic_DNA"/>
</dbReference>
<feature type="domain" description="Ice-binding protein C-terminal" evidence="2">
    <location>
        <begin position="251"/>
        <end position="274"/>
    </location>
</feature>
<dbReference type="RefSeq" id="WP_014147378.1">
    <property type="nucleotide sequence ID" value="NC_016112.1"/>
</dbReference>
<dbReference type="InterPro" id="IPR013424">
    <property type="entry name" value="Ice-binding_C"/>
</dbReference>
<evidence type="ECO:0000313" key="3">
    <source>
        <dbReference type="EMBL" id="CCE22577.1"/>
    </source>
</evidence>
<evidence type="ECO:0000259" key="1">
    <source>
        <dbReference type="Pfam" id="PF06119"/>
    </source>
</evidence>
<dbReference type="Pfam" id="PF06119">
    <property type="entry name" value="NIDO"/>
    <property type="match status" value="1"/>
</dbReference>
<dbReference type="HOGENOM" id="CLU_083614_0_0_6"/>
<dbReference type="Proteomes" id="UP000008315">
    <property type="component" value="Chromosome"/>
</dbReference>
<dbReference type="KEGG" id="mah:MEALZ_0883"/>
<name>G4T2U3_META2</name>
<dbReference type="InterPro" id="IPR003886">
    <property type="entry name" value="NIDO_dom"/>
</dbReference>
<evidence type="ECO:0000313" key="4">
    <source>
        <dbReference type="Proteomes" id="UP000008315"/>
    </source>
</evidence>
<dbReference type="GO" id="GO:0007160">
    <property type="term" value="P:cell-matrix adhesion"/>
    <property type="evidence" value="ECO:0007669"/>
    <property type="project" value="InterPro"/>
</dbReference>
<gene>
    <name evidence="3" type="ordered locus">MEALZ_0883</name>
</gene>
<dbReference type="NCBIfam" id="TIGR02595">
    <property type="entry name" value="PEP_CTERM"/>
    <property type="match status" value="1"/>
</dbReference>
<organism evidence="3 4">
    <name type="scientific">Methylotuvimicrobium alcaliphilum (strain DSM 19304 / NCIMB 14124 / VKM B-2133 / 20Z)</name>
    <name type="common">Methylomicrobium alcaliphilum</name>
    <dbReference type="NCBI Taxonomy" id="1091494"/>
    <lineage>
        <taxon>Bacteria</taxon>
        <taxon>Pseudomonadati</taxon>
        <taxon>Pseudomonadota</taxon>
        <taxon>Gammaproteobacteria</taxon>
        <taxon>Methylococcales</taxon>
        <taxon>Methylococcaceae</taxon>
        <taxon>Methylotuvimicrobium</taxon>
    </lineage>
</organism>
<evidence type="ECO:0000259" key="2">
    <source>
        <dbReference type="Pfam" id="PF07589"/>
    </source>
</evidence>
<accession>G4T2U3</accession>
<dbReference type="AlphaFoldDB" id="G4T2U3"/>
<keyword evidence="4" id="KW-1185">Reference proteome</keyword>
<feature type="domain" description="NIDO" evidence="1">
    <location>
        <begin position="118"/>
        <end position="243"/>
    </location>
</feature>
<protein>
    <submittedName>
        <fullName evidence="3">Uncharacterized protein</fullName>
    </submittedName>
</protein>
<proteinExistence type="predicted"/>
<dbReference type="PATRIC" id="fig|271065.3.peg.900"/>